<sequence length="76" mass="8566">MSEPWIPEVLGTSRLDERYSAYLVHAPFDMAAHAPELIGMRAMLDQIERTIRGILVKTPSTAIERGDLIALLVRFD</sequence>
<evidence type="ECO:0000313" key="1">
    <source>
        <dbReference type="EMBL" id="NNM74737.1"/>
    </source>
</evidence>
<evidence type="ECO:0000313" key="2">
    <source>
        <dbReference type="Proteomes" id="UP000564885"/>
    </source>
</evidence>
<dbReference type="RefSeq" id="WP_171220187.1">
    <property type="nucleotide sequence ID" value="NZ_JABEPP010000006.1"/>
</dbReference>
<name>A0A849IFJ7_9HYPH</name>
<dbReference type="AlphaFoldDB" id="A0A849IFJ7"/>
<accession>A0A849IFJ7</accession>
<keyword evidence="2" id="KW-1185">Reference proteome</keyword>
<gene>
    <name evidence="1" type="ORF">HJG44_20460</name>
</gene>
<dbReference type="EMBL" id="JABEPP010000006">
    <property type="protein sequence ID" value="NNM74737.1"/>
    <property type="molecule type" value="Genomic_DNA"/>
</dbReference>
<comment type="caution">
    <text evidence="1">The sequence shown here is derived from an EMBL/GenBank/DDBJ whole genome shotgun (WGS) entry which is preliminary data.</text>
</comment>
<reference evidence="1 2" key="1">
    <citation type="submission" date="2020-04" db="EMBL/GenBank/DDBJ databases">
        <title>Enterovirga sp. isolate from soil.</title>
        <authorList>
            <person name="Chea S."/>
            <person name="Kim D.-U."/>
        </authorList>
    </citation>
    <scope>NUCLEOTIDE SEQUENCE [LARGE SCALE GENOMIC DNA]</scope>
    <source>
        <strain evidence="1 2">DB1703</strain>
    </source>
</reference>
<organism evidence="1 2">
    <name type="scientific">Enterovirga aerilata</name>
    <dbReference type="NCBI Taxonomy" id="2730920"/>
    <lineage>
        <taxon>Bacteria</taxon>
        <taxon>Pseudomonadati</taxon>
        <taxon>Pseudomonadota</taxon>
        <taxon>Alphaproteobacteria</taxon>
        <taxon>Hyphomicrobiales</taxon>
        <taxon>Methylobacteriaceae</taxon>
        <taxon>Enterovirga</taxon>
    </lineage>
</organism>
<protein>
    <submittedName>
        <fullName evidence="1">Uncharacterized protein</fullName>
    </submittedName>
</protein>
<proteinExistence type="predicted"/>
<dbReference type="Proteomes" id="UP000564885">
    <property type="component" value="Unassembled WGS sequence"/>
</dbReference>